<keyword evidence="1" id="KW-0479">Metal-binding</keyword>
<feature type="domain" description="SWIM-type" evidence="2">
    <location>
        <begin position="62"/>
        <end position="96"/>
    </location>
</feature>
<sequence>MPDAPPKPARTIALVRSPAKDGVGVYRITVGGQTQFYTFHEIRCDIGGRGFAVHRLGLGTLYHVRIGRPIDCSCECMGFLSRNTCRHVLGMRVLVAKGLL</sequence>
<evidence type="ECO:0000259" key="2">
    <source>
        <dbReference type="PROSITE" id="PS50966"/>
    </source>
</evidence>
<keyword evidence="1" id="KW-0863">Zinc-finger</keyword>
<dbReference type="Proteomes" id="UP000214646">
    <property type="component" value="Unassembled WGS sequence"/>
</dbReference>
<gene>
    <name evidence="3" type="ORF">FRUB_08774</name>
</gene>
<evidence type="ECO:0000313" key="4">
    <source>
        <dbReference type="Proteomes" id="UP000214646"/>
    </source>
</evidence>
<dbReference type="RefSeq" id="WP_088259253.1">
    <property type="nucleotide sequence ID" value="NZ_NIDE01000017.1"/>
</dbReference>
<accession>A0A225D3N8</accession>
<dbReference type="InterPro" id="IPR007527">
    <property type="entry name" value="Znf_SWIM"/>
</dbReference>
<evidence type="ECO:0000313" key="3">
    <source>
        <dbReference type="EMBL" id="OWK36211.1"/>
    </source>
</evidence>
<keyword evidence="1" id="KW-0862">Zinc</keyword>
<keyword evidence="4" id="KW-1185">Reference proteome</keyword>
<dbReference type="PROSITE" id="PS50966">
    <property type="entry name" value="ZF_SWIM"/>
    <property type="match status" value="1"/>
</dbReference>
<protein>
    <recommendedName>
        <fullName evidence="2">SWIM-type domain-containing protein</fullName>
    </recommendedName>
</protein>
<evidence type="ECO:0000256" key="1">
    <source>
        <dbReference type="PROSITE-ProRule" id="PRU00325"/>
    </source>
</evidence>
<dbReference type="AlphaFoldDB" id="A0A225D3N8"/>
<comment type="caution">
    <text evidence="3">The sequence shown here is derived from an EMBL/GenBank/DDBJ whole genome shotgun (WGS) entry which is preliminary data.</text>
</comment>
<dbReference type="OrthoDB" id="284960at2"/>
<proteinExistence type="predicted"/>
<organism evidence="3 4">
    <name type="scientific">Fimbriiglobus ruber</name>
    <dbReference type="NCBI Taxonomy" id="1908690"/>
    <lineage>
        <taxon>Bacteria</taxon>
        <taxon>Pseudomonadati</taxon>
        <taxon>Planctomycetota</taxon>
        <taxon>Planctomycetia</taxon>
        <taxon>Gemmatales</taxon>
        <taxon>Gemmataceae</taxon>
        <taxon>Fimbriiglobus</taxon>
    </lineage>
</organism>
<dbReference type="GO" id="GO:0008270">
    <property type="term" value="F:zinc ion binding"/>
    <property type="evidence" value="ECO:0007669"/>
    <property type="project" value="UniProtKB-KW"/>
</dbReference>
<reference evidence="4" key="1">
    <citation type="submission" date="2017-06" db="EMBL/GenBank/DDBJ databases">
        <title>Genome analysis of Fimbriiglobus ruber SP5, the first member of the order Planctomycetales with confirmed chitinolytic capability.</title>
        <authorList>
            <person name="Ravin N.V."/>
            <person name="Rakitin A.L."/>
            <person name="Ivanova A.A."/>
            <person name="Beletsky A.V."/>
            <person name="Kulichevskaya I.S."/>
            <person name="Mardanov A.V."/>
            <person name="Dedysh S.N."/>
        </authorList>
    </citation>
    <scope>NUCLEOTIDE SEQUENCE [LARGE SCALE GENOMIC DNA]</scope>
    <source>
        <strain evidence="4">SP5</strain>
    </source>
</reference>
<name>A0A225D3N8_9BACT</name>
<dbReference type="EMBL" id="NIDE01000017">
    <property type="protein sequence ID" value="OWK36211.1"/>
    <property type="molecule type" value="Genomic_DNA"/>
</dbReference>